<evidence type="ECO:0008006" key="3">
    <source>
        <dbReference type="Google" id="ProtNLM"/>
    </source>
</evidence>
<dbReference type="InterPro" id="IPR016195">
    <property type="entry name" value="Pol/histidinol_Pase-like"/>
</dbReference>
<dbReference type="InterPro" id="IPR052018">
    <property type="entry name" value="PHP_domain"/>
</dbReference>
<keyword evidence="2" id="KW-1185">Reference proteome</keyword>
<dbReference type="Proteomes" id="UP000190080">
    <property type="component" value="Unassembled WGS sequence"/>
</dbReference>
<dbReference type="STRING" id="1450648.CLORY_14440"/>
<dbReference type="SUPFAM" id="SSF89550">
    <property type="entry name" value="PHP domain-like"/>
    <property type="match status" value="1"/>
</dbReference>
<dbReference type="OrthoDB" id="9804333at2"/>
<accession>A0A1V4ISS7</accession>
<evidence type="ECO:0000313" key="2">
    <source>
        <dbReference type="Proteomes" id="UP000190080"/>
    </source>
</evidence>
<evidence type="ECO:0000313" key="1">
    <source>
        <dbReference type="EMBL" id="OPJ63078.1"/>
    </source>
</evidence>
<name>A0A1V4ISS7_9CLOT</name>
<dbReference type="GO" id="GO:0035312">
    <property type="term" value="F:5'-3' DNA exonuclease activity"/>
    <property type="evidence" value="ECO:0007669"/>
    <property type="project" value="TreeGrafter"/>
</dbReference>
<dbReference type="GO" id="GO:0004534">
    <property type="term" value="F:5'-3' RNA exonuclease activity"/>
    <property type="evidence" value="ECO:0007669"/>
    <property type="project" value="TreeGrafter"/>
</dbReference>
<dbReference type="RefSeq" id="WP_079422854.1">
    <property type="nucleotide sequence ID" value="NZ_MZGV01000011.1"/>
</dbReference>
<dbReference type="PANTHER" id="PTHR42924">
    <property type="entry name" value="EXONUCLEASE"/>
    <property type="match status" value="1"/>
</dbReference>
<protein>
    <recommendedName>
        <fullName evidence="3">PHP domain protein</fullName>
    </recommendedName>
</protein>
<organism evidence="1 2">
    <name type="scientific">Clostridium oryzae</name>
    <dbReference type="NCBI Taxonomy" id="1450648"/>
    <lineage>
        <taxon>Bacteria</taxon>
        <taxon>Bacillati</taxon>
        <taxon>Bacillota</taxon>
        <taxon>Clostridia</taxon>
        <taxon>Eubacteriales</taxon>
        <taxon>Clostridiaceae</taxon>
        <taxon>Clostridium</taxon>
    </lineage>
</organism>
<dbReference type="Gene3D" id="3.20.20.140">
    <property type="entry name" value="Metal-dependent hydrolases"/>
    <property type="match status" value="1"/>
</dbReference>
<comment type="caution">
    <text evidence="1">The sequence shown here is derived from an EMBL/GenBank/DDBJ whole genome shotgun (WGS) entry which is preliminary data.</text>
</comment>
<dbReference type="EMBL" id="MZGV01000011">
    <property type="protein sequence ID" value="OPJ63078.1"/>
    <property type="molecule type" value="Genomic_DNA"/>
</dbReference>
<sequence>MLNPYSNEGIWLKGNLHTHTENSPCGHYPIKTVIDMYTSYKMDYDFLAITDHFFLTNLSDYINNEKIILFQGVEFKTSGYQTLGINVNKYDDDKDNLDNHNDLFLDVKNQGGLNIICHPHFSKDDYWPVDKLLELDNYIGIEIYNNNVKFDNKGRAVATDVWDKLLSSGRKVLGFSNDDMHVFSRCGGAYNMVLAKERSRSAILDSIVSGSFYCTTGVLLDYISVEGSKICIKLQRKNLPVEFSFIGNNGEIIYRCFGSHAEFDCSSCTSSYIRVEMKREDGAIAWTQPFWL</sequence>
<dbReference type="PANTHER" id="PTHR42924:SF11">
    <property type="entry name" value="POLYMERASE_HISTIDINOL PHOSPHATASE N-TERMINAL DOMAIN-CONTAINING PROTEIN"/>
    <property type="match status" value="1"/>
</dbReference>
<reference evidence="1 2" key="1">
    <citation type="submission" date="2017-03" db="EMBL/GenBank/DDBJ databases">
        <title>Genome sequence of Clostridium oryzae DSM 28571.</title>
        <authorList>
            <person name="Poehlein A."/>
            <person name="Daniel R."/>
        </authorList>
    </citation>
    <scope>NUCLEOTIDE SEQUENCE [LARGE SCALE GENOMIC DNA]</scope>
    <source>
        <strain evidence="1 2">DSM 28571</strain>
    </source>
</reference>
<proteinExistence type="predicted"/>
<gene>
    <name evidence="1" type="ORF">CLORY_14440</name>
</gene>
<dbReference type="AlphaFoldDB" id="A0A1V4ISS7"/>